<comment type="caution">
    <text evidence="2">The sequence shown here is derived from an EMBL/GenBank/DDBJ whole genome shotgun (WGS) entry which is preliminary data.</text>
</comment>
<sequence>MSDNISNKAIVNGDISFNPTGAHDDAANMHQQQRIDSFLTDKNGPVPLFGQTKSSIVRRRNEKNKIIEDIVSKVHK</sequence>
<dbReference type="Proteomes" id="UP001281614">
    <property type="component" value="Unassembled WGS sequence"/>
</dbReference>
<proteinExistence type="predicted"/>
<evidence type="ECO:0000313" key="3">
    <source>
        <dbReference type="Proteomes" id="UP001281614"/>
    </source>
</evidence>
<accession>A0AAE0DCT2</accession>
<evidence type="ECO:0000313" key="2">
    <source>
        <dbReference type="EMBL" id="KAK2780178.1"/>
    </source>
</evidence>
<dbReference type="EMBL" id="VYYT01000001">
    <property type="protein sequence ID" value="KAK2780178.1"/>
    <property type="molecule type" value="Genomic_DNA"/>
</dbReference>
<feature type="region of interest" description="Disordered" evidence="1">
    <location>
        <begin position="1"/>
        <end position="24"/>
    </location>
</feature>
<organism evidence="2 3">
    <name type="scientific">Colletotrichum kahawae</name>
    <name type="common">Coffee berry disease fungus</name>
    <dbReference type="NCBI Taxonomy" id="34407"/>
    <lineage>
        <taxon>Eukaryota</taxon>
        <taxon>Fungi</taxon>
        <taxon>Dikarya</taxon>
        <taxon>Ascomycota</taxon>
        <taxon>Pezizomycotina</taxon>
        <taxon>Sordariomycetes</taxon>
        <taxon>Hypocreomycetidae</taxon>
        <taxon>Glomerellales</taxon>
        <taxon>Glomerellaceae</taxon>
        <taxon>Colletotrichum</taxon>
        <taxon>Colletotrichum gloeosporioides species complex</taxon>
    </lineage>
</organism>
<feature type="compositionally biased region" description="Polar residues" evidence="1">
    <location>
        <begin position="1"/>
        <end position="19"/>
    </location>
</feature>
<keyword evidence="3" id="KW-1185">Reference proteome</keyword>
<name>A0AAE0DCT2_COLKA</name>
<dbReference type="AlphaFoldDB" id="A0AAE0DCT2"/>
<reference evidence="2" key="1">
    <citation type="submission" date="2023-02" db="EMBL/GenBank/DDBJ databases">
        <title>Colletotrichum kahawae CIFC_Que2 genome sequencing and assembly.</title>
        <authorList>
            <person name="Baroncelli R."/>
        </authorList>
    </citation>
    <scope>NUCLEOTIDE SEQUENCE</scope>
    <source>
        <strain evidence="2">CIFC_Que2</strain>
    </source>
</reference>
<protein>
    <submittedName>
        <fullName evidence="2">Uncharacterized protein</fullName>
    </submittedName>
</protein>
<evidence type="ECO:0000256" key="1">
    <source>
        <dbReference type="SAM" id="MobiDB-lite"/>
    </source>
</evidence>
<gene>
    <name evidence="2" type="ORF">CKAH01_00122</name>
</gene>